<evidence type="ECO:0000313" key="6">
    <source>
        <dbReference type="Proteomes" id="UP000048600"/>
    </source>
</evidence>
<proteinExistence type="predicted"/>
<evidence type="ECO:0000313" key="2">
    <source>
        <dbReference type="EMBL" id="COX20924.1"/>
    </source>
</evidence>
<protein>
    <submittedName>
        <fullName evidence="3">Uncharacterized protein</fullName>
    </submittedName>
</protein>
<organism evidence="3 4">
    <name type="scientific">Mycobacterium tuberculosis</name>
    <dbReference type="NCBI Taxonomy" id="1773"/>
    <lineage>
        <taxon>Bacteria</taxon>
        <taxon>Bacillati</taxon>
        <taxon>Actinomycetota</taxon>
        <taxon>Actinomycetes</taxon>
        <taxon>Mycobacteriales</taxon>
        <taxon>Mycobacteriaceae</taxon>
        <taxon>Mycobacterium</taxon>
        <taxon>Mycobacterium tuberculosis complex</taxon>
    </lineage>
</organism>
<evidence type="ECO:0000313" key="1">
    <source>
        <dbReference type="EMBL" id="CFE38098.1"/>
    </source>
</evidence>
<reference evidence="4 5" key="1">
    <citation type="submission" date="2015-03" db="EMBL/GenBank/DDBJ databases">
        <authorList>
            <consortium name="Pathogen Informatics"/>
        </authorList>
    </citation>
    <scope>NUCLEOTIDE SEQUENCE [LARGE SCALE GENOMIC DNA]</scope>
    <source>
        <strain evidence="1 5">G09901357</strain>
        <strain evidence="3 4">M09401471</strain>
        <strain evidence="2 6">P00601463</strain>
    </source>
</reference>
<name>A0A655EE84_MYCTX</name>
<dbReference type="EMBL" id="CFOE01000075">
    <property type="protein sequence ID" value="CFE38098.1"/>
    <property type="molecule type" value="Genomic_DNA"/>
</dbReference>
<evidence type="ECO:0000313" key="4">
    <source>
        <dbReference type="Proteomes" id="UP000044938"/>
    </source>
</evidence>
<dbReference type="Proteomes" id="UP000048600">
    <property type="component" value="Unassembled WGS sequence"/>
</dbReference>
<dbReference type="EMBL" id="CSAJ01000980">
    <property type="protein sequence ID" value="COX43725.1"/>
    <property type="molecule type" value="Genomic_DNA"/>
</dbReference>
<evidence type="ECO:0000313" key="5">
    <source>
        <dbReference type="Proteomes" id="UP000048289"/>
    </source>
</evidence>
<accession>A0A655EE84</accession>
<gene>
    <name evidence="1" type="ORF">ERS007681_00899</name>
    <name evidence="3" type="ORF">ERS007720_04509</name>
    <name evidence="2" type="ORF">ERS007741_03992</name>
</gene>
<dbReference type="Proteomes" id="UP000044938">
    <property type="component" value="Unassembled WGS sequence"/>
</dbReference>
<dbReference type="Proteomes" id="UP000048289">
    <property type="component" value="Unassembled WGS sequence"/>
</dbReference>
<evidence type="ECO:0000313" key="3">
    <source>
        <dbReference type="EMBL" id="COX43725.1"/>
    </source>
</evidence>
<dbReference type="EMBL" id="CHKL01000708">
    <property type="protein sequence ID" value="COX20924.1"/>
    <property type="molecule type" value="Genomic_DNA"/>
</dbReference>
<dbReference type="AlphaFoldDB" id="A0A655EE84"/>
<sequence>MVRLVWLRTSSAISVPVSPLASFLQTSWACWVATCGEEKVTPMDSI</sequence>